<dbReference type="PANTHER" id="PTHR33204">
    <property type="entry name" value="TRANSCRIPTIONAL REGULATOR, MARR FAMILY"/>
    <property type="match status" value="1"/>
</dbReference>
<dbReference type="SUPFAM" id="SSF46785">
    <property type="entry name" value="Winged helix' DNA-binding domain"/>
    <property type="match status" value="1"/>
</dbReference>
<dbReference type="PANTHER" id="PTHR33204:SF37">
    <property type="entry name" value="HTH-TYPE TRANSCRIPTIONAL REGULATOR YODB"/>
    <property type="match status" value="1"/>
</dbReference>
<reference evidence="5 6" key="1">
    <citation type="submission" date="2019-03" db="EMBL/GenBank/DDBJ databases">
        <authorList>
            <person name="Kim M.K.M."/>
        </authorList>
    </citation>
    <scope>NUCLEOTIDE SEQUENCE [LARGE SCALE GENOMIC DNA]</scope>
    <source>
        <strain evidence="5 6">18JY21-1</strain>
    </source>
</reference>
<dbReference type="GO" id="GO:0003677">
    <property type="term" value="F:DNA binding"/>
    <property type="evidence" value="ECO:0007669"/>
    <property type="project" value="UniProtKB-KW"/>
</dbReference>
<feature type="domain" description="HTH hxlR-type" evidence="4">
    <location>
        <begin position="10"/>
        <end position="109"/>
    </location>
</feature>
<dbReference type="AlphaFoldDB" id="A0A4R4EGB0"/>
<dbReference type="InterPro" id="IPR036388">
    <property type="entry name" value="WH-like_DNA-bd_sf"/>
</dbReference>
<dbReference type="Gene3D" id="1.10.10.10">
    <property type="entry name" value="Winged helix-like DNA-binding domain superfamily/Winged helix DNA-binding domain"/>
    <property type="match status" value="1"/>
</dbReference>
<organism evidence="5 6">
    <name type="scientific">Paenibacillus albiflavus</name>
    <dbReference type="NCBI Taxonomy" id="2545760"/>
    <lineage>
        <taxon>Bacteria</taxon>
        <taxon>Bacillati</taxon>
        <taxon>Bacillota</taxon>
        <taxon>Bacilli</taxon>
        <taxon>Bacillales</taxon>
        <taxon>Paenibacillaceae</taxon>
        <taxon>Paenibacillus</taxon>
    </lineage>
</organism>
<evidence type="ECO:0000313" key="6">
    <source>
        <dbReference type="Proteomes" id="UP000295418"/>
    </source>
</evidence>
<dbReference type="Proteomes" id="UP000295418">
    <property type="component" value="Unassembled WGS sequence"/>
</dbReference>
<name>A0A4R4EGB0_9BACL</name>
<dbReference type="InterPro" id="IPR002577">
    <property type="entry name" value="HTH_HxlR"/>
</dbReference>
<dbReference type="EMBL" id="SKFG01000006">
    <property type="protein sequence ID" value="TCZ78180.1"/>
    <property type="molecule type" value="Genomic_DNA"/>
</dbReference>
<dbReference type="PROSITE" id="PS51118">
    <property type="entry name" value="HTH_HXLR"/>
    <property type="match status" value="1"/>
</dbReference>
<accession>A0A4R4EGB0</accession>
<gene>
    <name evidence="5" type="ORF">E0485_08625</name>
</gene>
<protein>
    <submittedName>
        <fullName evidence="5">Transcriptional regulator</fullName>
    </submittedName>
</protein>
<evidence type="ECO:0000313" key="5">
    <source>
        <dbReference type="EMBL" id="TCZ78180.1"/>
    </source>
</evidence>
<proteinExistence type="predicted"/>
<evidence type="ECO:0000259" key="4">
    <source>
        <dbReference type="PROSITE" id="PS51118"/>
    </source>
</evidence>
<comment type="caution">
    <text evidence="5">The sequence shown here is derived from an EMBL/GenBank/DDBJ whole genome shotgun (WGS) entry which is preliminary data.</text>
</comment>
<dbReference type="OrthoDB" id="9791143at2"/>
<sequence length="153" mass="17173">MKRSDNKSHCPINFSLETFGDSWSLLIIRDMVYFGKKTYGEFLESDEGISSNILASRLVHLEQRGLIVKKPHDTDKRKEVYLLTEKGLDLIPILLELADWAAKYDSETDAPQSWIAAVNSDRKSMISLIRDTVKDGGSVFSGSNSVVSKLTMT</sequence>
<keyword evidence="1" id="KW-0805">Transcription regulation</keyword>
<dbReference type="InterPro" id="IPR036390">
    <property type="entry name" value="WH_DNA-bd_sf"/>
</dbReference>
<evidence type="ECO:0000256" key="2">
    <source>
        <dbReference type="ARBA" id="ARBA00023125"/>
    </source>
</evidence>
<evidence type="ECO:0000256" key="3">
    <source>
        <dbReference type="ARBA" id="ARBA00023163"/>
    </source>
</evidence>
<evidence type="ECO:0000256" key="1">
    <source>
        <dbReference type="ARBA" id="ARBA00023015"/>
    </source>
</evidence>
<dbReference type="RefSeq" id="WP_132417604.1">
    <property type="nucleotide sequence ID" value="NZ_SKFG01000006.1"/>
</dbReference>
<dbReference type="Pfam" id="PF01638">
    <property type="entry name" value="HxlR"/>
    <property type="match status" value="1"/>
</dbReference>
<keyword evidence="3" id="KW-0804">Transcription</keyword>
<keyword evidence="2" id="KW-0238">DNA-binding</keyword>
<keyword evidence="6" id="KW-1185">Reference proteome</keyword>